<dbReference type="AlphaFoldDB" id="A0A6G1JMD3"/>
<proteinExistence type="inferred from homology"/>
<reference evidence="10" key="1">
    <citation type="journal article" date="2020" name="Stud. Mycol.">
        <title>101 Dothideomycetes genomes: a test case for predicting lifestyles and emergence of pathogens.</title>
        <authorList>
            <person name="Haridas S."/>
            <person name="Albert R."/>
            <person name="Binder M."/>
            <person name="Bloem J."/>
            <person name="Labutti K."/>
            <person name="Salamov A."/>
            <person name="Andreopoulos B."/>
            <person name="Baker S."/>
            <person name="Barry K."/>
            <person name="Bills G."/>
            <person name="Bluhm B."/>
            <person name="Cannon C."/>
            <person name="Castanera R."/>
            <person name="Culley D."/>
            <person name="Daum C."/>
            <person name="Ezra D."/>
            <person name="Gonzalez J."/>
            <person name="Henrissat B."/>
            <person name="Kuo A."/>
            <person name="Liang C."/>
            <person name="Lipzen A."/>
            <person name="Lutzoni F."/>
            <person name="Magnuson J."/>
            <person name="Mondo S."/>
            <person name="Nolan M."/>
            <person name="Ohm R."/>
            <person name="Pangilinan J."/>
            <person name="Park H.-J."/>
            <person name="Ramirez L."/>
            <person name="Alfaro M."/>
            <person name="Sun H."/>
            <person name="Tritt A."/>
            <person name="Yoshinaga Y."/>
            <person name="Zwiers L.-H."/>
            <person name="Turgeon B."/>
            <person name="Goodwin S."/>
            <person name="Spatafora J."/>
            <person name="Crous P."/>
            <person name="Grigoriev I."/>
        </authorList>
    </citation>
    <scope>NUCLEOTIDE SEQUENCE</scope>
    <source>
        <strain evidence="10">CBS 122367</strain>
    </source>
</reference>
<dbReference type="PROSITE" id="PS52048">
    <property type="entry name" value="UCH_DOMAIN"/>
    <property type="match status" value="1"/>
</dbReference>
<dbReference type="InterPro" id="IPR036959">
    <property type="entry name" value="Peptidase_C12_UCH_sf"/>
</dbReference>
<evidence type="ECO:0000256" key="4">
    <source>
        <dbReference type="ARBA" id="ARBA00022786"/>
    </source>
</evidence>
<dbReference type="GO" id="GO:0004843">
    <property type="term" value="F:cysteine-type deubiquitinase activity"/>
    <property type="evidence" value="ECO:0007669"/>
    <property type="project" value="UniProtKB-UniRule"/>
</dbReference>
<dbReference type="OrthoDB" id="427186at2759"/>
<protein>
    <recommendedName>
        <fullName evidence="8">Ubiquitin carboxyl-terminal hydrolase</fullName>
        <ecNumber evidence="8">3.4.19.12</ecNumber>
    </recommendedName>
</protein>
<keyword evidence="3 7" id="KW-0645">Protease</keyword>
<comment type="similarity">
    <text evidence="2 7 8">Belongs to the peptidase C12 family.</text>
</comment>
<evidence type="ECO:0000259" key="9">
    <source>
        <dbReference type="PROSITE" id="PS52048"/>
    </source>
</evidence>
<feature type="site" description="Transition state stabilizer" evidence="7">
    <location>
        <position position="91"/>
    </location>
</feature>
<gene>
    <name evidence="10" type="ORF">K458DRAFT_324706</name>
</gene>
<dbReference type="EC" id="3.4.19.12" evidence="8"/>
<keyword evidence="6 7" id="KW-0788">Thiol protease</keyword>
<dbReference type="PANTHER" id="PTHR10589">
    <property type="entry name" value="UBIQUITIN CARBOXYL-TERMINAL HYDROLASE"/>
    <property type="match status" value="1"/>
</dbReference>
<dbReference type="Proteomes" id="UP000799291">
    <property type="component" value="Unassembled WGS sequence"/>
</dbReference>
<dbReference type="PANTHER" id="PTHR10589:SF17">
    <property type="entry name" value="UBIQUITIN CARBOXYL-TERMINAL HYDROLASE"/>
    <property type="match status" value="1"/>
</dbReference>
<dbReference type="Gene3D" id="3.40.532.10">
    <property type="entry name" value="Peptidase C12, ubiquitin carboxyl-terminal hydrolase"/>
    <property type="match status" value="1"/>
</dbReference>
<dbReference type="GO" id="GO:0006511">
    <property type="term" value="P:ubiquitin-dependent protein catabolic process"/>
    <property type="evidence" value="ECO:0007669"/>
    <property type="project" value="UniProtKB-UniRule"/>
</dbReference>
<comment type="catalytic activity">
    <reaction evidence="1 7 8">
        <text>Thiol-dependent hydrolysis of ester, thioester, amide, peptide and isopeptide bonds formed by the C-terminal Gly of ubiquitin (a 76-residue protein attached to proteins as an intracellular targeting signal).</text>
        <dbReference type="EC" id="3.4.19.12"/>
    </reaction>
</comment>
<dbReference type="Pfam" id="PF01088">
    <property type="entry name" value="Peptidase_C12"/>
    <property type="match status" value="1"/>
</dbReference>
<feature type="active site" description="Nucleophile" evidence="7">
    <location>
        <position position="97"/>
    </location>
</feature>
<keyword evidence="4 7" id="KW-0833">Ubl conjugation pathway</keyword>
<dbReference type="SUPFAM" id="SSF54001">
    <property type="entry name" value="Cysteine proteinases"/>
    <property type="match status" value="1"/>
</dbReference>
<evidence type="ECO:0000256" key="3">
    <source>
        <dbReference type="ARBA" id="ARBA00022670"/>
    </source>
</evidence>
<sequence>MNDVQYQKHFIPLESNPEVFTKLSHKLGVAESLRFVDIWALDEVEHLPRPALALVLVFPTSAEYEQRKSAEDAGRQEYTKILGDGLTWLPQTINNACGLYAILHAACNGDVRLSIRPKSLLAGFIDAFQTRQPRDCAKFLEDSTDLETIYKEAAMQGDSSVPMDAQEEVDFHYVCFVKTKHSCIFEMDGDRKGPIDKGVKLKPEDDMLSAVSIAVVKECIERESSRNLNFSLMALVETKSSDGA</sequence>
<evidence type="ECO:0000256" key="1">
    <source>
        <dbReference type="ARBA" id="ARBA00000707"/>
    </source>
</evidence>
<evidence type="ECO:0000313" key="10">
    <source>
        <dbReference type="EMBL" id="KAF2691380.1"/>
    </source>
</evidence>
<dbReference type="GO" id="GO:0016579">
    <property type="term" value="P:protein deubiquitination"/>
    <property type="evidence" value="ECO:0007669"/>
    <property type="project" value="TreeGrafter"/>
</dbReference>
<name>A0A6G1JMD3_9PLEO</name>
<keyword evidence="11" id="KW-1185">Reference proteome</keyword>
<feature type="active site" description="Proton donor" evidence="7">
    <location>
        <position position="172"/>
    </location>
</feature>
<keyword evidence="5 7" id="KW-0378">Hydrolase</keyword>
<dbReference type="GO" id="GO:0005737">
    <property type="term" value="C:cytoplasm"/>
    <property type="evidence" value="ECO:0007669"/>
    <property type="project" value="TreeGrafter"/>
</dbReference>
<dbReference type="InterPro" id="IPR001578">
    <property type="entry name" value="Peptidase_C12_UCH"/>
</dbReference>
<evidence type="ECO:0000256" key="8">
    <source>
        <dbReference type="RuleBase" id="RU361215"/>
    </source>
</evidence>
<dbReference type="PRINTS" id="PR00707">
    <property type="entry name" value="UBCTHYDRLASE"/>
</dbReference>
<dbReference type="InterPro" id="IPR038765">
    <property type="entry name" value="Papain-like_cys_pep_sf"/>
</dbReference>
<organism evidence="10 11">
    <name type="scientific">Lentithecium fluviatile CBS 122367</name>
    <dbReference type="NCBI Taxonomy" id="1168545"/>
    <lineage>
        <taxon>Eukaryota</taxon>
        <taxon>Fungi</taxon>
        <taxon>Dikarya</taxon>
        <taxon>Ascomycota</taxon>
        <taxon>Pezizomycotina</taxon>
        <taxon>Dothideomycetes</taxon>
        <taxon>Pleosporomycetidae</taxon>
        <taxon>Pleosporales</taxon>
        <taxon>Massarineae</taxon>
        <taxon>Lentitheciaceae</taxon>
        <taxon>Lentithecium</taxon>
    </lineage>
</organism>
<dbReference type="EMBL" id="MU005569">
    <property type="protein sequence ID" value="KAF2691380.1"/>
    <property type="molecule type" value="Genomic_DNA"/>
</dbReference>
<evidence type="ECO:0000256" key="6">
    <source>
        <dbReference type="ARBA" id="ARBA00022807"/>
    </source>
</evidence>
<evidence type="ECO:0000256" key="7">
    <source>
        <dbReference type="PROSITE-ProRule" id="PRU01393"/>
    </source>
</evidence>
<evidence type="ECO:0000313" key="11">
    <source>
        <dbReference type="Proteomes" id="UP000799291"/>
    </source>
</evidence>
<evidence type="ECO:0000256" key="5">
    <source>
        <dbReference type="ARBA" id="ARBA00022801"/>
    </source>
</evidence>
<feature type="domain" description="UCH catalytic" evidence="9">
    <location>
        <begin position="9"/>
        <end position="237"/>
    </location>
</feature>
<feature type="site" description="Important for enzyme activity" evidence="7">
    <location>
        <position position="188"/>
    </location>
</feature>
<evidence type="ECO:0000256" key="2">
    <source>
        <dbReference type="ARBA" id="ARBA00009326"/>
    </source>
</evidence>
<accession>A0A6G1JMD3</accession>